<feature type="compositionally biased region" description="Basic and acidic residues" evidence="1">
    <location>
        <begin position="144"/>
        <end position="155"/>
    </location>
</feature>
<dbReference type="Proteomes" id="UP000297814">
    <property type="component" value="Unassembled WGS sequence"/>
</dbReference>
<name>A0A4Z1G5F7_9HELO</name>
<feature type="compositionally biased region" description="Basic and acidic residues" evidence="1">
    <location>
        <begin position="10"/>
        <end position="22"/>
    </location>
</feature>
<dbReference type="AlphaFoldDB" id="A0A4Z1G5F7"/>
<comment type="caution">
    <text evidence="2">The sequence shown here is derived from an EMBL/GenBank/DDBJ whole genome shotgun (WGS) entry which is preliminary data.</text>
</comment>
<evidence type="ECO:0000313" key="2">
    <source>
        <dbReference type="EMBL" id="TGO32185.1"/>
    </source>
</evidence>
<feature type="compositionally biased region" description="Pro residues" evidence="1">
    <location>
        <begin position="122"/>
        <end position="134"/>
    </location>
</feature>
<feature type="region of interest" description="Disordered" evidence="1">
    <location>
        <begin position="1"/>
        <end position="160"/>
    </location>
</feature>
<feature type="compositionally biased region" description="Polar residues" evidence="1">
    <location>
        <begin position="108"/>
        <end position="120"/>
    </location>
</feature>
<proteinExistence type="predicted"/>
<reference evidence="2 3" key="1">
    <citation type="submission" date="2017-12" db="EMBL/GenBank/DDBJ databases">
        <title>Comparative genomics of Botrytis spp.</title>
        <authorList>
            <person name="Valero-Jimenez C.A."/>
            <person name="Tapia P."/>
            <person name="Veloso J."/>
            <person name="Silva-Moreno E."/>
            <person name="Staats M."/>
            <person name="Valdes J.H."/>
            <person name="Van Kan J.A.L."/>
        </authorList>
    </citation>
    <scope>NUCLEOTIDE SEQUENCE [LARGE SCALE GENOMIC DNA]</scope>
    <source>
        <strain evidence="2 3">Bh0001</strain>
    </source>
</reference>
<feature type="compositionally biased region" description="Acidic residues" evidence="1">
    <location>
        <begin position="78"/>
        <end position="92"/>
    </location>
</feature>
<keyword evidence="3" id="KW-1185">Reference proteome</keyword>
<evidence type="ECO:0000256" key="1">
    <source>
        <dbReference type="SAM" id="MobiDB-lite"/>
    </source>
</evidence>
<dbReference type="EMBL" id="PQXK01000342">
    <property type="protein sequence ID" value="TGO32185.1"/>
    <property type="molecule type" value="Genomic_DNA"/>
</dbReference>
<gene>
    <name evidence="2" type="ORF">BHYA_0342g00040</name>
</gene>
<accession>A0A4Z1G5F7</accession>
<evidence type="ECO:0000313" key="3">
    <source>
        <dbReference type="Proteomes" id="UP000297814"/>
    </source>
</evidence>
<organism evidence="2 3">
    <name type="scientific">Botrytis hyacinthi</name>
    <dbReference type="NCBI Taxonomy" id="278943"/>
    <lineage>
        <taxon>Eukaryota</taxon>
        <taxon>Fungi</taxon>
        <taxon>Dikarya</taxon>
        <taxon>Ascomycota</taxon>
        <taxon>Pezizomycotina</taxon>
        <taxon>Leotiomycetes</taxon>
        <taxon>Helotiales</taxon>
        <taxon>Sclerotiniaceae</taxon>
        <taxon>Botrytis</taxon>
    </lineage>
</organism>
<protein>
    <submittedName>
        <fullName evidence="2">Uncharacterized protein</fullName>
    </submittedName>
</protein>
<sequence>MTRNSNGQRNLKETPRGPKEQRGIVQIDDCFEDYMFPDSPSSPSFHGVDDRHPARAIFTDRGSDTISQALSVEPESQVSEEEDQHTDQESADSDTWSTETLQSDEESAPNTQHEGQYQSGSSPPPSPPPPPPFVYPSNGHRQHEHLETHPQRYHSDSVSLRQPEEQTFLPVVYEAPSSHLIPRIPERFACRPPPYFLSHYEFYGYDSNWNELLCLKGDSEEFDYPWAIACPPERPIEDCNDTWEKRRSLAIFWTRTRSLDRYMRMEKAKDHGIKRNGRVTTCDKER</sequence>